<feature type="region of interest" description="Disordered" evidence="1">
    <location>
        <begin position="1"/>
        <end position="127"/>
    </location>
</feature>
<reference evidence="2" key="1">
    <citation type="journal article" date="1986" name="J. Virol.">
        <title>Matrix genes of measles virus and canine distemper virus: cloning, nucleotide sequences, and deduced amino acid sequences.</title>
        <authorList>
            <person name="Bellini W.J."/>
            <person name="Englund G."/>
            <person name="Richardson C.D."/>
            <person name="Rozenblatt S."/>
            <person name="Lazzarini R.A."/>
        </authorList>
    </citation>
    <scope>NUCLEOTIDE SEQUENCE</scope>
</reference>
<accession>Q84188</accession>
<feature type="compositionally biased region" description="Polar residues" evidence="1">
    <location>
        <begin position="23"/>
        <end position="56"/>
    </location>
</feature>
<feature type="non-terminal residue" evidence="2">
    <location>
        <position position="127"/>
    </location>
</feature>
<feature type="compositionally biased region" description="Pro residues" evidence="1">
    <location>
        <begin position="60"/>
        <end position="72"/>
    </location>
</feature>
<evidence type="ECO:0000313" key="2">
    <source>
        <dbReference type="EMBL" id="AAA66618.1"/>
    </source>
</evidence>
<proteinExistence type="predicted"/>
<name>Q84188_9MONO</name>
<evidence type="ECO:0000256" key="1">
    <source>
        <dbReference type="SAM" id="MobiDB-lite"/>
    </source>
</evidence>
<protein>
    <submittedName>
        <fullName evidence="2">Uncharacterized protein</fullName>
    </submittedName>
</protein>
<sequence>MTARRPGQKSPLRKTPRTKREASQQPTASANTRRPQHRTALTQGHHQPPQSASSSWDPRGPTPKAAPDPNHQPHPHHPRERNPQQLEGPSPSSSTQELHNRTAQATEVTQPRGIRLPRQILSPRQTK</sequence>
<feature type="compositionally biased region" description="Polar residues" evidence="1">
    <location>
        <begin position="90"/>
        <end position="109"/>
    </location>
</feature>
<dbReference type="EMBL" id="M12668">
    <property type="protein sequence ID" value="AAA66618.1"/>
    <property type="molecule type" value="Genomic_RNA"/>
</dbReference>
<organism evidence="2">
    <name type="scientific">Measles morbillivirus</name>
    <dbReference type="NCBI Taxonomy" id="11234"/>
    <lineage>
        <taxon>Viruses</taxon>
        <taxon>Riboviria</taxon>
        <taxon>Orthornavirae</taxon>
        <taxon>Negarnaviricota</taxon>
        <taxon>Haploviricotina</taxon>
        <taxon>Monjiviricetes</taxon>
        <taxon>Mononegavirales</taxon>
        <taxon>Paramyxoviridae</taxon>
        <taxon>Orthoparamyxovirinae</taxon>
        <taxon>Morbillivirus</taxon>
        <taxon>Morbillivirus hominis</taxon>
    </lineage>
</organism>